<sequence>MKQKSLLIIEDNRSLSIAISALAERCYLHPVAVPTLARARQALSQQNSAGAAAFDVVLLDIGLPDGNGLDLLKKQEIPAETHIAVISAHGDIETAIAARKLGATHFFNKPINFESLEKFLTEYSQDNTSSKSSRQTPAGKQDEISTPPLIGASANMRPVFQHIAQACTTTDPVVLRGEIGTGKSHVAKLIQANTTPHQNSTFIATAQTKPEDLTTHLIQNPKSTLLLKNLTHLSPLCQQQLLVILDNLQDQAPRLLVTVDDEGLHQHSLANRLLPDLYYRLQVLEIRLPPLRERSDDIPALISYFLGELDSSHTRQLSPELITTLQQYPWPGNLHELRNLISYLLLTHTDSKVLYPHHLPAHFFNQLPHAPKDSLDSALTSWVSQKLDASEPQPTYKELHNKLEGILLNILMERFDHKPSHLAKTLQMNRSTLRKKLSGID</sequence>
<keyword evidence="1" id="KW-0547">Nucleotide-binding</keyword>
<dbReference type="GO" id="GO:0000160">
    <property type="term" value="P:phosphorelay signal transduction system"/>
    <property type="evidence" value="ECO:0007669"/>
    <property type="project" value="InterPro"/>
</dbReference>
<evidence type="ECO:0000256" key="4">
    <source>
        <dbReference type="SAM" id="MobiDB-lite"/>
    </source>
</evidence>
<gene>
    <name evidence="7" type="primary">ntrC_2</name>
    <name evidence="7" type="ORF">NT6N_37300</name>
</gene>
<evidence type="ECO:0000256" key="1">
    <source>
        <dbReference type="ARBA" id="ARBA00022741"/>
    </source>
</evidence>
<dbReference type="InterPro" id="IPR009057">
    <property type="entry name" value="Homeodomain-like_sf"/>
</dbReference>
<evidence type="ECO:0000256" key="2">
    <source>
        <dbReference type="ARBA" id="ARBA00022840"/>
    </source>
</evidence>
<dbReference type="Gene3D" id="3.40.50.300">
    <property type="entry name" value="P-loop containing nucleotide triphosphate hydrolases"/>
    <property type="match status" value="1"/>
</dbReference>
<dbReference type="Gene3D" id="1.10.10.60">
    <property type="entry name" value="Homeodomain-like"/>
    <property type="match status" value="1"/>
</dbReference>
<feature type="domain" description="Response regulatory" evidence="6">
    <location>
        <begin position="5"/>
        <end position="124"/>
    </location>
</feature>
<dbReference type="SMART" id="SM00448">
    <property type="entry name" value="REC"/>
    <property type="match status" value="1"/>
</dbReference>
<dbReference type="InterPro" id="IPR027417">
    <property type="entry name" value="P-loop_NTPase"/>
</dbReference>
<feature type="domain" description="Sigma-54 factor interaction" evidence="5">
    <location>
        <begin position="149"/>
        <end position="346"/>
    </location>
</feature>
<dbReference type="Pfam" id="PF25601">
    <property type="entry name" value="AAA_lid_14"/>
    <property type="match status" value="1"/>
</dbReference>
<dbReference type="Gene3D" id="3.40.50.2300">
    <property type="match status" value="1"/>
</dbReference>
<dbReference type="CDD" id="cd00156">
    <property type="entry name" value="REC"/>
    <property type="match status" value="1"/>
</dbReference>
<dbReference type="PANTHER" id="PTHR32071">
    <property type="entry name" value="TRANSCRIPTIONAL REGULATORY PROTEIN"/>
    <property type="match status" value="1"/>
</dbReference>
<proteinExistence type="predicted"/>
<dbReference type="SUPFAM" id="SSF52172">
    <property type="entry name" value="CheY-like"/>
    <property type="match status" value="1"/>
</dbReference>
<keyword evidence="3" id="KW-0597">Phosphoprotein</keyword>
<feature type="compositionally biased region" description="Polar residues" evidence="4">
    <location>
        <begin position="126"/>
        <end position="138"/>
    </location>
</feature>
<dbReference type="InterPro" id="IPR001789">
    <property type="entry name" value="Sig_transdc_resp-reg_receiver"/>
</dbReference>
<dbReference type="InterPro" id="IPR011006">
    <property type="entry name" value="CheY-like_superfamily"/>
</dbReference>
<dbReference type="AlphaFoldDB" id="A0AAT9FRX9"/>
<evidence type="ECO:0000256" key="3">
    <source>
        <dbReference type="PROSITE-ProRule" id="PRU00169"/>
    </source>
</evidence>
<feature type="region of interest" description="Disordered" evidence="4">
    <location>
        <begin position="126"/>
        <end position="146"/>
    </location>
</feature>
<organism evidence="7">
    <name type="scientific">Oceaniferula spumae</name>
    <dbReference type="NCBI Taxonomy" id="2979115"/>
    <lineage>
        <taxon>Bacteria</taxon>
        <taxon>Pseudomonadati</taxon>
        <taxon>Verrucomicrobiota</taxon>
        <taxon>Verrucomicrobiia</taxon>
        <taxon>Verrucomicrobiales</taxon>
        <taxon>Verrucomicrobiaceae</taxon>
        <taxon>Oceaniferula</taxon>
    </lineage>
</organism>
<evidence type="ECO:0000259" key="6">
    <source>
        <dbReference type="PROSITE" id="PS50110"/>
    </source>
</evidence>
<dbReference type="KEGG" id="osu:NT6N_37300"/>
<keyword evidence="2" id="KW-0067">ATP-binding</keyword>
<dbReference type="GO" id="GO:0006355">
    <property type="term" value="P:regulation of DNA-templated transcription"/>
    <property type="evidence" value="ECO:0007669"/>
    <property type="project" value="InterPro"/>
</dbReference>
<accession>A0AAT9FRX9</accession>
<dbReference type="PROSITE" id="PS50110">
    <property type="entry name" value="RESPONSE_REGULATORY"/>
    <property type="match status" value="1"/>
</dbReference>
<dbReference type="Gene3D" id="1.10.8.60">
    <property type="match status" value="1"/>
</dbReference>
<dbReference type="SUPFAM" id="SSF52540">
    <property type="entry name" value="P-loop containing nucleoside triphosphate hydrolases"/>
    <property type="match status" value="1"/>
</dbReference>
<dbReference type="Pfam" id="PF00072">
    <property type="entry name" value="Response_reg"/>
    <property type="match status" value="1"/>
</dbReference>
<dbReference type="InterPro" id="IPR002078">
    <property type="entry name" value="Sigma_54_int"/>
</dbReference>
<name>A0AAT9FRX9_9BACT</name>
<dbReference type="InterPro" id="IPR058031">
    <property type="entry name" value="AAA_lid_NorR"/>
</dbReference>
<dbReference type="Pfam" id="PF14532">
    <property type="entry name" value="Sigma54_activ_2"/>
    <property type="match status" value="1"/>
</dbReference>
<dbReference type="SUPFAM" id="SSF46689">
    <property type="entry name" value="Homeodomain-like"/>
    <property type="match status" value="1"/>
</dbReference>
<feature type="modified residue" description="4-aspartylphosphate" evidence="3">
    <location>
        <position position="60"/>
    </location>
</feature>
<evidence type="ECO:0000259" key="5">
    <source>
        <dbReference type="PROSITE" id="PS50045"/>
    </source>
</evidence>
<dbReference type="PROSITE" id="PS50045">
    <property type="entry name" value="SIGMA54_INTERACT_4"/>
    <property type="match status" value="1"/>
</dbReference>
<dbReference type="GO" id="GO:0005524">
    <property type="term" value="F:ATP binding"/>
    <property type="evidence" value="ECO:0007669"/>
    <property type="project" value="UniProtKB-KW"/>
</dbReference>
<protein>
    <submittedName>
        <fullName evidence="7">Nitrogen regulation protein NR(I)</fullName>
    </submittedName>
</protein>
<reference evidence="7" key="1">
    <citation type="submission" date="2024-07" db="EMBL/GenBank/DDBJ databases">
        <title>Complete genome sequence of Verrucomicrobiaceae bacterium NT6N.</title>
        <authorList>
            <person name="Huang C."/>
            <person name="Takami H."/>
            <person name="Hamasaki K."/>
        </authorList>
    </citation>
    <scope>NUCLEOTIDE SEQUENCE</scope>
    <source>
        <strain evidence="7">NT6N</strain>
    </source>
</reference>
<dbReference type="EMBL" id="AP026866">
    <property type="protein sequence ID" value="BDS08690.1"/>
    <property type="molecule type" value="Genomic_DNA"/>
</dbReference>
<evidence type="ECO:0000313" key="7">
    <source>
        <dbReference type="EMBL" id="BDS08690.1"/>
    </source>
</evidence>